<organism evidence="1 2">
    <name type="scientific">Vaccinium darrowii</name>
    <dbReference type="NCBI Taxonomy" id="229202"/>
    <lineage>
        <taxon>Eukaryota</taxon>
        <taxon>Viridiplantae</taxon>
        <taxon>Streptophyta</taxon>
        <taxon>Embryophyta</taxon>
        <taxon>Tracheophyta</taxon>
        <taxon>Spermatophyta</taxon>
        <taxon>Magnoliopsida</taxon>
        <taxon>eudicotyledons</taxon>
        <taxon>Gunneridae</taxon>
        <taxon>Pentapetalae</taxon>
        <taxon>asterids</taxon>
        <taxon>Ericales</taxon>
        <taxon>Ericaceae</taxon>
        <taxon>Vaccinioideae</taxon>
        <taxon>Vaccinieae</taxon>
        <taxon>Vaccinium</taxon>
    </lineage>
</organism>
<accession>A0ACB7ZNF9</accession>
<name>A0ACB7ZNF9_9ERIC</name>
<evidence type="ECO:0000313" key="2">
    <source>
        <dbReference type="Proteomes" id="UP000828048"/>
    </source>
</evidence>
<proteinExistence type="predicted"/>
<comment type="caution">
    <text evidence="1">The sequence shown here is derived from an EMBL/GenBank/DDBJ whole genome shotgun (WGS) entry which is preliminary data.</text>
</comment>
<evidence type="ECO:0000313" key="1">
    <source>
        <dbReference type="EMBL" id="KAH7867417.1"/>
    </source>
</evidence>
<protein>
    <submittedName>
        <fullName evidence="1">Uncharacterized protein</fullName>
    </submittedName>
</protein>
<dbReference type="Proteomes" id="UP000828048">
    <property type="component" value="Chromosome 9"/>
</dbReference>
<gene>
    <name evidence="1" type="ORF">Vadar_033076</name>
</gene>
<keyword evidence="2" id="KW-1185">Reference proteome</keyword>
<dbReference type="EMBL" id="CM037159">
    <property type="protein sequence ID" value="KAH7867417.1"/>
    <property type="molecule type" value="Genomic_DNA"/>
</dbReference>
<reference evidence="1 2" key="1">
    <citation type="journal article" date="2021" name="Hortic Res">
        <title>High-quality reference genome and annotation aids understanding of berry development for evergreen blueberry (Vaccinium darrowii).</title>
        <authorList>
            <person name="Yu J."/>
            <person name="Hulse-Kemp A.M."/>
            <person name="Babiker E."/>
            <person name="Staton M."/>
        </authorList>
    </citation>
    <scope>NUCLEOTIDE SEQUENCE [LARGE SCALE GENOMIC DNA]</scope>
    <source>
        <strain evidence="2">cv. NJ 8807/NJ 8810</strain>
        <tissue evidence="1">Young leaf</tissue>
    </source>
</reference>
<sequence>MIPRTISLWDQFSEHEAGAMRNLPGAFPIAIGFRLKITTNYGVALATRNSSTFILNPSIQEAIGLQAWCAKNATKIRELRAMPQGRPLVPKAAPPKREAIVSIASLPTSVEAPLLFGVEGVIEIVDYGQRIKFNVELTDATGTITAAIFADTAEEFYNITTDEMNANIVDDQLQWPMLERLTSQRECSANLKAYNYGYGGISQCRFNITSIFNRADDSFENDHGPPAKKEKIHHDKSGSSAGAPQANKSFNMATTGDNSEDDETNDLAKKND</sequence>